<accession>A0AAX6MQB9</accession>
<reference evidence="2 3" key="1">
    <citation type="journal article" date="2024" name="Front Chem Biol">
        <title>Unveiling the potential of Daldinia eschscholtzii MFLUCC 19-0629 through bioactivity and bioinformatics studies for enhanced sustainable agriculture production.</title>
        <authorList>
            <person name="Brooks S."/>
            <person name="Weaver J.A."/>
            <person name="Klomchit A."/>
            <person name="Alharthi S.A."/>
            <person name="Onlamun T."/>
            <person name="Nurani R."/>
            <person name="Vong T.K."/>
            <person name="Alberti F."/>
            <person name="Greco C."/>
        </authorList>
    </citation>
    <scope>NUCLEOTIDE SEQUENCE [LARGE SCALE GENOMIC DNA]</scope>
    <source>
        <strain evidence="2">MFLUCC 19-0629</strain>
    </source>
</reference>
<evidence type="ECO:0000313" key="3">
    <source>
        <dbReference type="Proteomes" id="UP001369815"/>
    </source>
</evidence>
<protein>
    <recommendedName>
        <fullName evidence="4">SMP domain-containing protein</fullName>
    </recommendedName>
</protein>
<sequence length="112" mass="11664">MEGELPPKEELHQRAVEGHPITQTEASRLAAAETDITGFGPIKGGPAAVAQSEHDRQQNFIAKAGEVARKPADQITKEDAAQARALGGPPGKGSTAASVQSLADQNEKAKQT</sequence>
<feature type="region of interest" description="Disordered" evidence="1">
    <location>
        <begin position="65"/>
        <end position="112"/>
    </location>
</feature>
<name>A0AAX6MQB9_9PEZI</name>
<dbReference type="AlphaFoldDB" id="A0AAX6MQB9"/>
<feature type="region of interest" description="Disordered" evidence="1">
    <location>
        <begin position="35"/>
        <end position="54"/>
    </location>
</feature>
<feature type="compositionally biased region" description="Polar residues" evidence="1">
    <location>
        <begin position="95"/>
        <end position="104"/>
    </location>
</feature>
<evidence type="ECO:0000256" key="1">
    <source>
        <dbReference type="SAM" id="MobiDB-lite"/>
    </source>
</evidence>
<comment type="caution">
    <text evidence="2">The sequence shown here is derived from an EMBL/GenBank/DDBJ whole genome shotgun (WGS) entry which is preliminary data.</text>
</comment>
<proteinExistence type="predicted"/>
<dbReference type="Proteomes" id="UP001369815">
    <property type="component" value="Unassembled WGS sequence"/>
</dbReference>
<keyword evidence="3" id="KW-1185">Reference proteome</keyword>
<gene>
    <name evidence="2" type="ORF">Daesc_004600</name>
</gene>
<feature type="compositionally biased region" description="Basic and acidic residues" evidence="1">
    <location>
        <begin position="1"/>
        <end position="17"/>
    </location>
</feature>
<organism evidence="2 3">
    <name type="scientific">Daldinia eschscholtzii</name>
    <dbReference type="NCBI Taxonomy" id="292717"/>
    <lineage>
        <taxon>Eukaryota</taxon>
        <taxon>Fungi</taxon>
        <taxon>Dikarya</taxon>
        <taxon>Ascomycota</taxon>
        <taxon>Pezizomycotina</taxon>
        <taxon>Sordariomycetes</taxon>
        <taxon>Xylariomycetidae</taxon>
        <taxon>Xylariales</taxon>
        <taxon>Hypoxylaceae</taxon>
        <taxon>Daldinia</taxon>
    </lineage>
</organism>
<feature type="region of interest" description="Disordered" evidence="1">
    <location>
        <begin position="1"/>
        <end position="26"/>
    </location>
</feature>
<feature type="compositionally biased region" description="Basic and acidic residues" evidence="1">
    <location>
        <begin position="66"/>
        <end position="81"/>
    </location>
</feature>
<evidence type="ECO:0008006" key="4">
    <source>
        <dbReference type="Google" id="ProtNLM"/>
    </source>
</evidence>
<dbReference type="EMBL" id="JBANMG010000004">
    <property type="protein sequence ID" value="KAK6954633.1"/>
    <property type="molecule type" value="Genomic_DNA"/>
</dbReference>
<evidence type="ECO:0000313" key="2">
    <source>
        <dbReference type="EMBL" id="KAK6954633.1"/>
    </source>
</evidence>